<name>A0A077ZY69_STYLE</name>
<reference evidence="3 4" key="1">
    <citation type="submission" date="2014-06" db="EMBL/GenBank/DDBJ databases">
        <authorList>
            <person name="Swart Estienne"/>
        </authorList>
    </citation>
    <scope>NUCLEOTIDE SEQUENCE [LARGE SCALE GENOMIC DNA]</scope>
    <source>
        <strain evidence="3 4">130c</strain>
    </source>
</reference>
<feature type="region of interest" description="Disordered" evidence="2">
    <location>
        <begin position="1"/>
        <end position="25"/>
    </location>
</feature>
<keyword evidence="4" id="KW-1185">Reference proteome</keyword>
<proteinExistence type="predicted"/>
<feature type="compositionally biased region" description="Polar residues" evidence="2">
    <location>
        <begin position="389"/>
        <end position="412"/>
    </location>
</feature>
<feature type="compositionally biased region" description="Polar residues" evidence="2">
    <location>
        <begin position="302"/>
        <end position="311"/>
    </location>
</feature>
<dbReference type="EMBL" id="CCKQ01002408">
    <property type="protein sequence ID" value="CDW73496.1"/>
    <property type="molecule type" value="Genomic_DNA"/>
</dbReference>
<evidence type="ECO:0000256" key="2">
    <source>
        <dbReference type="SAM" id="MobiDB-lite"/>
    </source>
</evidence>
<evidence type="ECO:0000256" key="1">
    <source>
        <dbReference type="SAM" id="Coils"/>
    </source>
</evidence>
<sequence length="572" mass="66868">MENTQQSFLPQIQSDIKSQPSTTTFHKKHLSMPYSQILDHPNQQMIKVEEMLNRTTFRYRGGIATTVNSKSTRKVVNFSSQTTKSSHKRVDTQERLKIQQEAQAEAQKIMQEIEKSELLIPMRMGFTNDDSKSVINIPFNDRQKFLDHNDLKSNMKFANKEQLQEMNTKFQYQKVKEATIPLYVLYNDSINKLKQEEKDEMKDPKPLAFSIKTTKNKVKTIRFEILGQNAQIEALIDEGDDKDQERDFEDEDINGLKLISEHQSTKSRIESKEGFRGRRASKMQFQIKVNDDHSSNNNNTTPGQSPQKLVKKNTLTQNSIRKNNLNISTDNVKNSQQKRNFFAARTPQSFADFKINNEGGLSPLKPIAYENFSSNQLSPFSGHRKSMFKYNNDNRPRKSSGSSRQKALQNQNRELKLEKILESDARGTIKGNQVIKVDIKLQRLRKLNQLQEEMKQKEHQLELQLSLQKQKVFQKWFLSPSQFSDKCKLIEQKSKPSQERDSVFQDKKTVREMIEEIRTKFKIEEEKAKEFEYEDSSSGDETENNDRTQRRYQSPFNTQKTLLKPRQRLSKI</sequence>
<dbReference type="InParanoid" id="A0A077ZY69"/>
<feature type="coiled-coil region" evidence="1">
    <location>
        <begin position="437"/>
        <end position="467"/>
    </location>
</feature>
<organism evidence="3 4">
    <name type="scientific">Stylonychia lemnae</name>
    <name type="common">Ciliate</name>
    <dbReference type="NCBI Taxonomy" id="5949"/>
    <lineage>
        <taxon>Eukaryota</taxon>
        <taxon>Sar</taxon>
        <taxon>Alveolata</taxon>
        <taxon>Ciliophora</taxon>
        <taxon>Intramacronucleata</taxon>
        <taxon>Spirotrichea</taxon>
        <taxon>Stichotrichia</taxon>
        <taxon>Sporadotrichida</taxon>
        <taxon>Oxytrichidae</taxon>
        <taxon>Stylonychinae</taxon>
        <taxon>Stylonychia</taxon>
    </lineage>
</organism>
<feature type="region of interest" description="Disordered" evidence="2">
    <location>
        <begin position="288"/>
        <end position="311"/>
    </location>
</feature>
<evidence type="ECO:0000313" key="4">
    <source>
        <dbReference type="Proteomes" id="UP000039865"/>
    </source>
</evidence>
<evidence type="ECO:0000313" key="3">
    <source>
        <dbReference type="EMBL" id="CDW73496.1"/>
    </source>
</evidence>
<feature type="compositionally biased region" description="Acidic residues" evidence="2">
    <location>
        <begin position="532"/>
        <end position="543"/>
    </location>
</feature>
<gene>
    <name evidence="3" type="primary">Contig9404.g10052</name>
    <name evidence="3" type="ORF">STYLEM_2476</name>
</gene>
<dbReference type="AlphaFoldDB" id="A0A077ZY69"/>
<feature type="compositionally biased region" description="Basic residues" evidence="2">
    <location>
        <begin position="563"/>
        <end position="572"/>
    </location>
</feature>
<dbReference type="Proteomes" id="UP000039865">
    <property type="component" value="Unassembled WGS sequence"/>
</dbReference>
<feature type="compositionally biased region" description="Polar residues" evidence="2">
    <location>
        <begin position="551"/>
        <end position="561"/>
    </location>
</feature>
<keyword evidence="1" id="KW-0175">Coiled coil</keyword>
<accession>A0A077ZY69</accession>
<protein>
    <submittedName>
        <fullName evidence="3">Uncharacterized protein</fullName>
    </submittedName>
</protein>
<feature type="compositionally biased region" description="Polar residues" evidence="2">
    <location>
        <begin position="1"/>
        <end position="24"/>
    </location>
</feature>
<feature type="region of interest" description="Disordered" evidence="2">
    <location>
        <begin position="375"/>
        <end position="412"/>
    </location>
</feature>
<feature type="region of interest" description="Disordered" evidence="2">
    <location>
        <begin position="530"/>
        <end position="572"/>
    </location>
</feature>